<keyword evidence="3" id="KW-1185">Reference proteome</keyword>
<protein>
    <submittedName>
        <fullName evidence="2">Prepilin-type N-terminal cleavage/methylation domain-containing protein</fullName>
    </submittedName>
</protein>
<dbReference type="EMBL" id="JAESWC010000012">
    <property type="protein sequence ID" value="MBL4937200.1"/>
    <property type="molecule type" value="Genomic_DNA"/>
</dbReference>
<evidence type="ECO:0000313" key="2">
    <source>
        <dbReference type="EMBL" id="MBL4937200.1"/>
    </source>
</evidence>
<evidence type="ECO:0000256" key="1">
    <source>
        <dbReference type="SAM" id="Phobius"/>
    </source>
</evidence>
<evidence type="ECO:0000313" key="3">
    <source>
        <dbReference type="Proteomes" id="UP000632377"/>
    </source>
</evidence>
<accession>A0ABS1TCX6</accession>
<dbReference type="Pfam" id="PF07963">
    <property type="entry name" value="N_methyl"/>
    <property type="match status" value="1"/>
</dbReference>
<dbReference type="NCBIfam" id="TIGR02532">
    <property type="entry name" value="IV_pilin_GFxxxE"/>
    <property type="match status" value="1"/>
</dbReference>
<dbReference type="Proteomes" id="UP000632377">
    <property type="component" value="Unassembled WGS sequence"/>
</dbReference>
<sequence>MSKKGFTLIEIIAAIAIFSIAIVSISVGLMTATRTWKKSDVKLQTMYYAQGMVEVLTGSDINKLKSMGTDLVNGSSCFVYFNQDYNNFSLYFLKNGVASVSNTFSDTANPNNFIGWYNSGPAINSLVSSEDYNAGSTDANLYNKCIANNTTKKKYGGYVMLKNSGDNLYLKVRIWDLQFGQDSGSTREIYMR</sequence>
<dbReference type="PROSITE" id="PS00409">
    <property type="entry name" value="PROKAR_NTER_METHYL"/>
    <property type="match status" value="1"/>
</dbReference>
<name>A0ABS1TCX6_9CLOT</name>
<organism evidence="2 3">
    <name type="scientific">Clostridium rhizosphaerae</name>
    <dbReference type="NCBI Taxonomy" id="2803861"/>
    <lineage>
        <taxon>Bacteria</taxon>
        <taxon>Bacillati</taxon>
        <taxon>Bacillota</taxon>
        <taxon>Clostridia</taxon>
        <taxon>Eubacteriales</taxon>
        <taxon>Clostridiaceae</taxon>
        <taxon>Clostridium</taxon>
    </lineage>
</organism>
<dbReference type="InterPro" id="IPR012902">
    <property type="entry name" value="N_methyl_site"/>
</dbReference>
<keyword evidence="1" id="KW-1133">Transmembrane helix</keyword>
<gene>
    <name evidence="2" type="ORF">JK636_15845</name>
</gene>
<keyword evidence="1" id="KW-0812">Transmembrane</keyword>
<keyword evidence="1" id="KW-0472">Membrane</keyword>
<feature type="transmembrane region" description="Helical" evidence="1">
    <location>
        <begin position="6"/>
        <end position="29"/>
    </location>
</feature>
<dbReference type="RefSeq" id="WP_202749952.1">
    <property type="nucleotide sequence ID" value="NZ_JAESWC010000012.1"/>
</dbReference>
<proteinExistence type="predicted"/>
<comment type="caution">
    <text evidence="2">The sequence shown here is derived from an EMBL/GenBank/DDBJ whole genome shotgun (WGS) entry which is preliminary data.</text>
</comment>
<reference evidence="2 3" key="1">
    <citation type="submission" date="2021-01" db="EMBL/GenBank/DDBJ databases">
        <title>Genome public.</title>
        <authorList>
            <person name="Liu C."/>
            <person name="Sun Q."/>
        </authorList>
    </citation>
    <scope>NUCLEOTIDE SEQUENCE [LARGE SCALE GENOMIC DNA]</scope>
    <source>
        <strain evidence="2 3">YIM B02515</strain>
    </source>
</reference>